<dbReference type="EMBL" id="JAPFFF010000021">
    <property type="protein sequence ID" value="KAK8854319.1"/>
    <property type="molecule type" value="Genomic_DNA"/>
</dbReference>
<keyword evidence="1 8" id="KW-0436">Ligase</keyword>
<evidence type="ECO:0000256" key="7">
    <source>
        <dbReference type="ARBA" id="ARBA00047746"/>
    </source>
</evidence>
<comment type="catalytic activity">
    <reaction evidence="7 8">
        <text>a 3'-end 3'-phospho-ribonucleotide-RNA + a 5'-end dephospho-ribonucleoside-RNA + GTP = a ribonucleotidyl-ribonucleotide-RNA + GMP + diphosphate</text>
        <dbReference type="Rhea" id="RHEA:68076"/>
        <dbReference type="Rhea" id="RHEA-COMP:10463"/>
        <dbReference type="Rhea" id="RHEA-COMP:13936"/>
        <dbReference type="Rhea" id="RHEA-COMP:17355"/>
        <dbReference type="ChEBI" id="CHEBI:33019"/>
        <dbReference type="ChEBI" id="CHEBI:37565"/>
        <dbReference type="ChEBI" id="CHEBI:58115"/>
        <dbReference type="ChEBI" id="CHEBI:83062"/>
        <dbReference type="ChEBI" id="CHEBI:138284"/>
        <dbReference type="ChEBI" id="CHEBI:173118"/>
        <dbReference type="EC" id="6.5.1.8"/>
    </reaction>
</comment>
<comment type="function">
    <text evidence="8">Catalytic subunit of the tRNA-splicing ligase complex that acts by directly joining spliced tRNA halves to mature-sized tRNAs by incorporating the precursor-derived splice junction phosphate into the mature tRNA as a canonical 3',5'-phosphodiester. May act as an RNA ligase with broad substrate specificity, and may function toward other RNAs.</text>
</comment>
<comment type="subunit">
    <text evidence="8">Catalytic component of the tRNA-splicing ligase complex.</text>
</comment>
<keyword evidence="4 8" id="KW-0547">Nucleotide-binding</keyword>
<reference evidence="9 11" key="1">
    <citation type="submission" date="2024-04" db="EMBL/GenBank/DDBJ databases">
        <title>Tritrichomonas musculus Genome.</title>
        <authorList>
            <person name="Alves-Ferreira E."/>
            <person name="Grigg M."/>
            <person name="Lorenzi H."/>
            <person name="Galac M."/>
        </authorList>
    </citation>
    <scope>NUCLEOTIDE SEQUENCE [LARGE SCALE GENOMIC DNA]</scope>
    <source>
        <strain evidence="9 11">EAF2021</strain>
    </source>
</reference>
<organism evidence="9 11">
    <name type="scientific">Tritrichomonas musculus</name>
    <dbReference type="NCBI Taxonomy" id="1915356"/>
    <lineage>
        <taxon>Eukaryota</taxon>
        <taxon>Metamonada</taxon>
        <taxon>Parabasalia</taxon>
        <taxon>Tritrichomonadida</taxon>
        <taxon>Tritrichomonadidae</taxon>
        <taxon>Tritrichomonas</taxon>
    </lineage>
</organism>
<sequence length="507" mass="55715">MSQPNPLPIDPSMIHLVEGEECVYEIPIGFVPNMRVPGRFYATKDMADLAFDELNNWIKNRNVGLPSIMQIAYVATLPGISKYSYGMPDMHSGYGFSIGGVAAFDTCDPNCIISPGGVGYDINCGVRCFTTHLKREEVEAKKKELIEAMYRNIPTGVGGKRKNFMTKEEVPEVLSKGAGWAIEHGYGVPEDLENCEEGGCLKFANPSLITNRAIDRGNGQLGTLGAGNHYVEVQYIDEIYDDKAAEVMGLKKGEVVCMIHTGSRGLGHQVADDFIKEMEQKCFNPNLPDKQLSAAPLYSDLGQRYLQSMGAAANFAWCNRQIITHFARKAFTEVFGTTNSNNEEIKMDLIYDVAHNIAKIERHTIDGVEREFVVHRKGATRSFGPDRDELPLKYKEIGQPVLIGGSMGTGSYILVGTVEEVNNSFGSTCHGAGRVMSRSKALRELTVGQIKNELSQKGVELMAANKDTIIEEAPKSYKDIDQVIEACQKVGVSKKVAKLRPIGVIKG</sequence>
<dbReference type="InterPro" id="IPR027513">
    <property type="entry name" value="RtcB_euk"/>
</dbReference>
<feature type="binding site" evidence="8">
    <location>
        <position position="260"/>
    </location>
    <ligand>
        <name>Mn(2+)</name>
        <dbReference type="ChEBI" id="CHEBI:29035"/>
        <label>2</label>
    </ligand>
</feature>
<keyword evidence="11" id="KW-1185">Reference proteome</keyword>
<feature type="binding site" evidence="8">
    <location>
        <begin position="430"/>
        <end position="433"/>
    </location>
    <ligand>
        <name>GMP</name>
        <dbReference type="ChEBI" id="CHEBI:58115"/>
    </ligand>
</feature>
<dbReference type="HAMAP" id="MF_03144">
    <property type="entry name" value="RtcB_euk"/>
    <property type="match status" value="1"/>
</dbReference>
<comment type="catalytic activity">
    <reaction evidence="8">
        <text>a 3'-end 2',3'-cyclophospho-ribonucleotide-RNA + a 5'-end dephospho-ribonucleoside-RNA + GTP + H2O = a ribonucleotidyl-ribonucleotide-RNA + GMP + diphosphate + H(+)</text>
        <dbReference type="Rhea" id="RHEA:68080"/>
        <dbReference type="Rhea" id="RHEA-COMP:10464"/>
        <dbReference type="Rhea" id="RHEA-COMP:13936"/>
        <dbReference type="Rhea" id="RHEA-COMP:17355"/>
        <dbReference type="ChEBI" id="CHEBI:15377"/>
        <dbReference type="ChEBI" id="CHEBI:15378"/>
        <dbReference type="ChEBI" id="CHEBI:33019"/>
        <dbReference type="ChEBI" id="CHEBI:37565"/>
        <dbReference type="ChEBI" id="CHEBI:58115"/>
        <dbReference type="ChEBI" id="CHEBI:83064"/>
        <dbReference type="ChEBI" id="CHEBI:138284"/>
        <dbReference type="ChEBI" id="CHEBI:173118"/>
        <dbReference type="EC" id="6.5.1.8"/>
    </reaction>
</comment>
<comment type="miscellaneous">
    <text evidence="8">Ligation probably proceeds through 3 nucleotidyl transfer steps, with 2',3'-cyclic phosphate termini being hydrolyzed to 3'-P termini in a step that precedes 3'-P activation with GMP. In the first nucleotidyl transfer step, RTCB reacts with GTP to form a covalent RTCB-histidine-GMP intermediate with release of PPi; in the second step, the GMP moiety is transferred to the RNA 3'-P; in the third step, the 5'-OH from the opposite RNA strand attacks the activated 3'-P to form a 3',5'-phosphodiester bond and release GMP.</text>
</comment>
<comment type="cofactor">
    <cofactor evidence="8">
        <name>Mn(2+)</name>
        <dbReference type="ChEBI" id="CHEBI:29035"/>
    </cofactor>
    <text evidence="8">Binds 2 manganese ions per subunit.</text>
</comment>
<name>A0ABR2GJF2_9EUKA</name>
<dbReference type="PANTHER" id="PTHR11118">
    <property type="entry name" value="RNA-SPLICING LIGASE RTCB HOMOLOG"/>
    <property type="match status" value="1"/>
</dbReference>
<keyword evidence="5 8" id="KW-0342">GTP-binding</keyword>
<feature type="binding site" evidence="8">
    <location>
        <position position="506"/>
    </location>
    <ligand>
        <name>GMP</name>
        <dbReference type="ChEBI" id="CHEBI:58115"/>
    </ligand>
</feature>
<evidence type="ECO:0000256" key="2">
    <source>
        <dbReference type="ARBA" id="ARBA00022694"/>
    </source>
</evidence>
<feature type="binding site" evidence="8">
    <location>
        <position position="355"/>
    </location>
    <ligand>
        <name>Mn(2+)</name>
        <dbReference type="ChEBI" id="CHEBI:29035"/>
        <label>2</label>
    </ligand>
</feature>
<dbReference type="PANTHER" id="PTHR11118:SF1">
    <property type="entry name" value="RNA-SPLICING LIGASE RTCB HOMOLOG"/>
    <property type="match status" value="1"/>
</dbReference>
<evidence type="ECO:0000256" key="3">
    <source>
        <dbReference type="ARBA" id="ARBA00022723"/>
    </source>
</evidence>
<feature type="binding site" evidence="8">
    <location>
        <position position="121"/>
    </location>
    <ligand>
        <name>Mn(2+)</name>
        <dbReference type="ChEBI" id="CHEBI:29035"/>
        <label>1</label>
    </ligand>
</feature>
<gene>
    <name evidence="10" type="ORF">M9Y10_016879</name>
    <name evidence="9" type="ORF">M9Y10_036858</name>
</gene>
<comment type="caution">
    <text evidence="9">The sequence shown here is derived from an EMBL/GenBank/DDBJ whole genome shotgun (WGS) entry which is preliminary data.</text>
</comment>
<proteinExistence type="inferred from homology"/>
<evidence type="ECO:0000313" key="10">
    <source>
        <dbReference type="EMBL" id="KAK8854319.1"/>
    </source>
</evidence>
<feature type="binding site" evidence="8">
    <location>
        <begin position="355"/>
        <end position="356"/>
    </location>
    <ligand>
        <name>GMP</name>
        <dbReference type="ChEBI" id="CHEBI:58115"/>
    </ligand>
</feature>
<keyword evidence="2 8" id="KW-0819">tRNA processing</keyword>
<dbReference type="InterPro" id="IPR036025">
    <property type="entry name" value="RtcB-like_sf"/>
</dbReference>
<feature type="binding site" evidence="8">
    <location>
        <position position="124"/>
    </location>
    <ligand>
        <name>Mn(2+)</name>
        <dbReference type="ChEBI" id="CHEBI:29035"/>
        <label>2</label>
    </ligand>
</feature>
<evidence type="ECO:0000256" key="4">
    <source>
        <dbReference type="ARBA" id="ARBA00022741"/>
    </source>
</evidence>
<feature type="active site" description="GMP-histidine intermediate" evidence="8">
    <location>
        <position position="430"/>
    </location>
</feature>
<evidence type="ECO:0000313" key="9">
    <source>
        <dbReference type="EMBL" id="KAK8834060.1"/>
    </source>
</evidence>
<feature type="binding site" evidence="8">
    <location>
        <begin position="228"/>
        <end position="232"/>
    </location>
    <ligand>
        <name>GMP</name>
        <dbReference type="ChEBI" id="CHEBI:58115"/>
    </ligand>
</feature>
<accession>A0ABR2GJF2</accession>
<keyword evidence="3 8" id="KW-0479">Metal-binding</keyword>
<dbReference type="EMBL" id="JAPFFF010000535">
    <property type="protein sequence ID" value="KAK8834060.1"/>
    <property type="molecule type" value="Genomic_DNA"/>
</dbReference>
<evidence type="ECO:0000256" key="5">
    <source>
        <dbReference type="ARBA" id="ARBA00023134"/>
    </source>
</evidence>
<dbReference type="SUPFAM" id="SSF103365">
    <property type="entry name" value="Hypothetical protein PH1602"/>
    <property type="match status" value="1"/>
</dbReference>
<dbReference type="Gene3D" id="3.90.1860.10">
    <property type="entry name" value="tRNA-splicing ligase RtcB"/>
    <property type="match status" value="1"/>
</dbReference>
<evidence type="ECO:0000313" key="11">
    <source>
        <dbReference type="Proteomes" id="UP001470230"/>
    </source>
</evidence>
<comment type="similarity">
    <text evidence="8">Belongs to the RtcB family.</text>
</comment>
<feature type="binding site" evidence="8">
    <location>
        <begin position="404"/>
        <end position="407"/>
    </location>
    <ligand>
        <name>GMP</name>
        <dbReference type="ChEBI" id="CHEBI:58115"/>
    </ligand>
</feature>
<feature type="binding site" evidence="8">
    <location>
        <position position="124"/>
    </location>
    <ligand>
        <name>Mn(2+)</name>
        <dbReference type="ChEBI" id="CHEBI:29035"/>
        <label>1</label>
    </ligand>
</feature>
<keyword evidence="6 8" id="KW-0464">Manganese</keyword>
<feature type="binding site" evidence="8">
    <location>
        <position position="411"/>
    </location>
    <ligand>
        <name>GMP</name>
        <dbReference type="ChEBI" id="CHEBI:58115"/>
    </ligand>
</feature>
<evidence type="ECO:0000256" key="6">
    <source>
        <dbReference type="ARBA" id="ARBA00023211"/>
    </source>
</evidence>
<feature type="binding site" evidence="8">
    <location>
        <position position="229"/>
    </location>
    <ligand>
        <name>Mn(2+)</name>
        <dbReference type="ChEBI" id="CHEBI:29035"/>
        <label>1</label>
    </ligand>
</feature>
<evidence type="ECO:0000256" key="1">
    <source>
        <dbReference type="ARBA" id="ARBA00022598"/>
    </source>
</evidence>
<dbReference type="InterPro" id="IPR001233">
    <property type="entry name" value="RtcB"/>
</dbReference>
<evidence type="ECO:0000256" key="8">
    <source>
        <dbReference type="HAMAP-Rule" id="MF_03144"/>
    </source>
</evidence>
<dbReference type="Proteomes" id="UP001470230">
    <property type="component" value="Unassembled WGS sequence"/>
</dbReference>
<protein>
    <recommendedName>
        <fullName evidence="8">RNA-splicing ligase RtcB homolog</fullName>
        <ecNumber evidence="8">6.5.1.8</ecNumber>
    </recommendedName>
    <alternativeName>
        <fullName evidence="8">3'-phosphate/5'-hydroxy nucleic acid ligase</fullName>
    </alternativeName>
</protein>
<dbReference type="Pfam" id="PF01139">
    <property type="entry name" value="RtcB"/>
    <property type="match status" value="1"/>
</dbReference>
<dbReference type="EC" id="6.5.1.8" evidence="8"/>